<accession>A6W0G1</accession>
<dbReference type="eggNOG" id="ENOG5033A39">
    <property type="taxonomic scope" value="Bacteria"/>
</dbReference>
<reference evidence="2" key="1">
    <citation type="submission" date="2007-06" db="EMBL/GenBank/DDBJ databases">
        <title>Complete sequence of Marinomonas sp. MWYL1.</title>
        <authorList>
            <consortium name="US DOE Joint Genome Institute"/>
            <person name="Copeland A."/>
            <person name="Lucas S."/>
            <person name="Lapidus A."/>
            <person name="Barry K."/>
            <person name="Glavina del Rio T."/>
            <person name="Dalin E."/>
            <person name="Tice H."/>
            <person name="Pitluck S."/>
            <person name="Kiss H."/>
            <person name="Brettin T."/>
            <person name="Bruce D."/>
            <person name="Detter J.C."/>
            <person name="Han C."/>
            <person name="Schmutz J."/>
            <person name="Larimer F."/>
            <person name="Land M."/>
            <person name="Hauser L."/>
            <person name="Kyrpides N."/>
            <person name="Kim E."/>
            <person name="Johnston A.W.B."/>
            <person name="Todd J.D."/>
            <person name="Rogers R."/>
            <person name="Wexler M."/>
            <person name="Bond P.L."/>
            <person name="Li Y."/>
            <person name="Richardson P."/>
        </authorList>
    </citation>
    <scope>NUCLEOTIDE SEQUENCE [LARGE SCALE GENOMIC DNA]</scope>
    <source>
        <strain evidence="2">MWYL1</strain>
    </source>
</reference>
<proteinExistence type="predicted"/>
<dbReference type="EMBL" id="CP000749">
    <property type="protein sequence ID" value="ABR72190.1"/>
    <property type="molecule type" value="Genomic_DNA"/>
</dbReference>
<keyword evidence="1" id="KW-1133">Transmembrane helix</keyword>
<evidence type="ECO:0000256" key="1">
    <source>
        <dbReference type="SAM" id="Phobius"/>
    </source>
</evidence>
<keyword evidence="1" id="KW-0812">Transmembrane</keyword>
<keyword evidence="1" id="KW-0472">Membrane</keyword>
<dbReference type="AlphaFoldDB" id="A6W0G1"/>
<evidence type="ECO:0000313" key="2">
    <source>
        <dbReference type="EMBL" id="ABR72190.1"/>
    </source>
</evidence>
<sequence length="106" mass="12457">MFQHIAFLSSSEVLDMTDKKKAVWFPAKKNGWGWGRPNTWQGWTVLALYLLTVVVISIVNDPKAELLKWAVSMVISTLILIACYYWKGEAPNWKWKTIEKDKRKWR</sequence>
<organism evidence="2">
    <name type="scientific">Marinomonas sp. (strain MWYL1)</name>
    <dbReference type="NCBI Taxonomy" id="400668"/>
    <lineage>
        <taxon>Bacteria</taxon>
        <taxon>Pseudomonadati</taxon>
        <taxon>Pseudomonadota</taxon>
        <taxon>Gammaproteobacteria</taxon>
        <taxon>Oceanospirillales</taxon>
        <taxon>Oceanospirillaceae</taxon>
        <taxon>Marinomonas</taxon>
    </lineage>
</organism>
<protein>
    <submittedName>
        <fullName evidence="2">Uncharacterized protein</fullName>
    </submittedName>
</protein>
<dbReference type="KEGG" id="mmw:Mmwyl1_3285"/>
<dbReference type="HOGENOM" id="CLU_171090_0_0_6"/>
<gene>
    <name evidence="2" type="ordered locus">Mmwyl1_3285</name>
</gene>
<name>A6W0G1_MARMS</name>
<feature type="transmembrane region" description="Helical" evidence="1">
    <location>
        <begin position="66"/>
        <end position="87"/>
    </location>
</feature>
<feature type="transmembrane region" description="Helical" evidence="1">
    <location>
        <begin position="40"/>
        <end position="59"/>
    </location>
</feature>